<evidence type="ECO:0008006" key="3">
    <source>
        <dbReference type="Google" id="ProtNLM"/>
    </source>
</evidence>
<dbReference type="EMBL" id="KZ989279">
    <property type="protein sequence ID" value="RKP27058.1"/>
    <property type="molecule type" value="Genomic_DNA"/>
</dbReference>
<feature type="non-terminal residue" evidence="1">
    <location>
        <position position="182"/>
    </location>
</feature>
<dbReference type="AlphaFoldDB" id="A0A4P9Z3T6"/>
<keyword evidence="2" id="KW-1185">Reference proteome</keyword>
<gene>
    <name evidence="1" type="ORF">SYNPS1DRAFT_21325</name>
</gene>
<protein>
    <recommendedName>
        <fullName evidence="3">NAD(P)-binding domain-containing protein</fullName>
    </recommendedName>
</protein>
<evidence type="ECO:0000313" key="2">
    <source>
        <dbReference type="Proteomes" id="UP000278143"/>
    </source>
</evidence>
<proteinExistence type="predicted"/>
<name>A0A4P9Z3T6_9FUNG</name>
<organism evidence="1 2">
    <name type="scientific">Syncephalis pseudoplumigaleata</name>
    <dbReference type="NCBI Taxonomy" id="1712513"/>
    <lineage>
        <taxon>Eukaryota</taxon>
        <taxon>Fungi</taxon>
        <taxon>Fungi incertae sedis</taxon>
        <taxon>Zoopagomycota</taxon>
        <taxon>Zoopagomycotina</taxon>
        <taxon>Zoopagomycetes</taxon>
        <taxon>Zoopagales</taxon>
        <taxon>Piptocephalidaceae</taxon>
        <taxon>Syncephalis</taxon>
    </lineage>
</organism>
<evidence type="ECO:0000313" key="1">
    <source>
        <dbReference type="EMBL" id="RKP27058.1"/>
    </source>
</evidence>
<reference evidence="2" key="1">
    <citation type="journal article" date="2018" name="Nat. Microbiol.">
        <title>Leveraging single-cell genomics to expand the fungal tree of life.</title>
        <authorList>
            <person name="Ahrendt S.R."/>
            <person name="Quandt C.A."/>
            <person name="Ciobanu D."/>
            <person name="Clum A."/>
            <person name="Salamov A."/>
            <person name="Andreopoulos B."/>
            <person name="Cheng J.F."/>
            <person name="Woyke T."/>
            <person name="Pelin A."/>
            <person name="Henrissat B."/>
            <person name="Reynolds N.K."/>
            <person name="Benny G.L."/>
            <person name="Smith M.E."/>
            <person name="James T.Y."/>
            <person name="Grigoriev I.V."/>
        </authorList>
    </citation>
    <scope>NUCLEOTIDE SEQUENCE [LARGE SCALE GENOMIC DNA]</scope>
    <source>
        <strain evidence="2">Benny S71-1</strain>
    </source>
</reference>
<dbReference type="Proteomes" id="UP000278143">
    <property type="component" value="Unassembled WGS sequence"/>
</dbReference>
<sequence>MACLRSNKITLCVTSCDQWIGFSFCYGLLHGKARDCIEKVYCGVTDENHEWAKMLRKENRVHLFKYSEDHMQDISKYFKESDAVILGPVHQHLSQSGEPHVPRLWKCFLECAKEVQVRCLTMLSVLNLDKAEGQHLKMLFHMEKMFKECVEGGGHGQHRGHQMHGLVLRMALPMEHLYFFQD</sequence>
<accession>A0A4P9Z3T6</accession>
<dbReference type="OrthoDB" id="10254221at2759"/>